<feature type="compositionally biased region" description="Low complexity" evidence="1">
    <location>
        <begin position="638"/>
        <end position="652"/>
    </location>
</feature>
<evidence type="ECO:0000256" key="1">
    <source>
        <dbReference type="SAM" id="MobiDB-lite"/>
    </source>
</evidence>
<evidence type="ECO:0000313" key="2">
    <source>
        <dbReference type="EMBL" id="CDJ61626.1"/>
    </source>
</evidence>
<dbReference type="InterPro" id="IPR051647">
    <property type="entry name" value="Mediator_comp_sub12"/>
</dbReference>
<reference evidence="2" key="1">
    <citation type="submission" date="2013-10" db="EMBL/GenBank/DDBJ databases">
        <title>Genomic analysis of the causative agents of coccidiosis in chickens.</title>
        <authorList>
            <person name="Reid A.J."/>
            <person name="Blake D."/>
            <person name="Billington K."/>
            <person name="Browne H."/>
            <person name="Dunn M."/>
            <person name="Hung S."/>
            <person name="Kawahara F."/>
            <person name="Miranda-Saavedra D."/>
            <person name="Mourier T."/>
            <person name="Nagra H."/>
            <person name="Otto T.D."/>
            <person name="Rawlings N."/>
            <person name="Sanchez A."/>
            <person name="Sanders M."/>
            <person name="Subramaniam C."/>
            <person name="Tay Y."/>
            <person name="Dear P."/>
            <person name="Doerig C."/>
            <person name="Gruber A."/>
            <person name="Parkinson J."/>
            <person name="Shirley M."/>
            <person name="Wan K.L."/>
            <person name="Berriman M."/>
            <person name="Tomley F."/>
            <person name="Pain A."/>
        </authorList>
    </citation>
    <scope>NUCLEOTIDE SEQUENCE [LARGE SCALE GENOMIC DNA]</scope>
    <source>
        <strain evidence="2">Weybridge</strain>
    </source>
</reference>
<dbReference type="OMA" id="QCCEAAT"/>
<feature type="compositionally biased region" description="Pro residues" evidence="1">
    <location>
        <begin position="242"/>
        <end position="253"/>
    </location>
</feature>
<dbReference type="AlphaFoldDB" id="U6MC83"/>
<dbReference type="PANTHER" id="PTHR46007:SF12">
    <property type="entry name" value="C2H2-TYPE DOMAIN-CONTAINING PROTEIN-RELATED"/>
    <property type="match status" value="1"/>
</dbReference>
<dbReference type="VEuPathDB" id="ToxoDB:EMWEY_00043190"/>
<feature type="compositionally biased region" description="Low complexity" evidence="1">
    <location>
        <begin position="518"/>
        <end position="532"/>
    </location>
</feature>
<organism evidence="2 3">
    <name type="scientific">Eimeria maxima</name>
    <name type="common">Coccidian parasite</name>
    <dbReference type="NCBI Taxonomy" id="5804"/>
    <lineage>
        <taxon>Eukaryota</taxon>
        <taxon>Sar</taxon>
        <taxon>Alveolata</taxon>
        <taxon>Apicomplexa</taxon>
        <taxon>Conoidasida</taxon>
        <taxon>Coccidia</taxon>
        <taxon>Eucoccidiorida</taxon>
        <taxon>Eimeriorina</taxon>
        <taxon>Eimeriidae</taxon>
        <taxon>Eimeria</taxon>
    </lineage>
</organism>
<accession>U6MC83</accession>
<keyword evidence="3" id="KW-1185">Reference proteome</keyword>
<sequence>MGSNASVWGSHRGPRGPLFIWHQGRVALPGGPLYTALYLLVFVLSLGASQAYAIQGPLLPGCSTLQPSQRNSCIYSSSRSSRSSRSVSRGSFPCGFIKAHPPAPAAAGAAAGAASGSIATRGAQYLAPGVAAAPASSTAAAAAAAEATAAAEAAEATEATAREAGKAAATGPLSGVSVSLSTLIRCPQTWDQTPSLLRGPIAYEATVVSLLKAAGARIVSPSQQQQQQEQTAGNHAHLAVSPLPPLQQRPIGPPRSSSSTSSSSSGADWGVLAEGPSVGGAPHLAFCASRGSVSLFGCFTAAAALSPAADAAAEDLLHAADKAAAAATDVAAVPAAAAAGALGCGSPLLSPSWGAPGLWLCANNVGLLQRLLGALWGPDAADLQSVCFARLKGDKKGDKYTPQQTAAERRHLLHPRVALLQIGDTAAEHHDKNSAPSRHLQLLQRLQQLQQEQQQQQQVPAARLDGDTLERATVGLSLLQCCEAATLLLRLGEGAPQGPPKDIRETETAIEHAEHEQQQQQQQQQHEQQQQQQEEEEEQQQPSFKMRVVAERQRRLSPQLQLRMLLGGVILRDKHKHKLLEAATAARQQLQQQLLALLSHTDVLLHLGGPTKGPPDETKVPPPLPLEGKETREGPFTQQQQQQQQQPQQQQHQQHHGVGSSRSSEGPHEQLIAAAAALGFPCFVSSDGWLLLGAPGRDTDVNSDAVG</sequence>
<evidence type="ECO:0000313" key="3">
    <source>
        <dbReference type="Proteomes" id="UP000030763"/>
    </source>
</evidence>
<dbReference type="GO" id="GO:0003713">
    <property type="term" value="F:transcription coactivator activity"/>
    <property type="evidence" value="ECO:0007669"/>
    <property type="project" value="TreeGrafter"/>
</dbReference>
<reference evidence="2" key="2">
    <citation type="submission" date="2013-10" db="EMBL/GenBank/DDBJ databases">
        <authorList>
            <person name="Aslett M."/>
        </authorList>
    </citation>
    <scope>NUCLEOTIDE SEQUENCE [LARGE SCALE GENOMIC DNA]</scope>
    <source>
        <strain evidence="2">Weybridge</strain>
    </source>
</reference>
<dbReference type="GO" id="GO:0016592">
    <property type="term" value="C:mediator complex"/>
    <property type="evidence" value="ECO:0007669"/>
    <property type="project" value="TreeGrafter"/>
</dbReference>
<feature type="region of interest" description="Disordered" evidence="1">
    <location>
        <begin position="512"/>
        <end position="544"/>
    </location>
</feature>
<dbReference type="PANTHER" id="PTHR46007">
    <property type="entry name" value="MEDIATOR OF RNA POLYMERASE II TRANSCRIPTION SUBUNIT 12"/>
    <property type="match status" value="1"/>
</dbReference>
<dbReference type="GO" id="GO:0045944">
    <property type="term" value="P:positive regulation of transcription by RNA polymerase II"/>
    <property type="evidence" value="ECO:0007669"/>
    <property type="project" value="TreeGrafter"/>
</dbReference>
<dbReference type="Proteomes" id="UP000030763">
    <property type="component" value="Unassembled WGS sequence"/>
</dbReference>
<name>U6MC83_EIMMA</name>
<dbReference type="RefSeq" id="XP_013338276.1">
    <property type="nucleotide sequence ID" value="XM_013482822.1"/>
</dbReference>
<gene>
    <name evidence="2" type="ORF">EMWEY_00043190</name>
</gene>
<feature type="region of interest" description="Disordered" evidence="1">
    <location>
        <begin position="242"/>
        <end position="268"/>
    </location>
</feature>
<protein>
    <submittedName>
        <fullName evidence="2">Uncharacterized protein</fullName>
    </submittedName>
</protein>
<dbReference type="OrthoDB" id="346261at2759"/>
<proteinExistence type="predicted"/>
<feature type="compositionally biased region" description="Low complexity" evidence="1">
    <location>
        <begin position="256"/>
        <end position="265"/>
    </location>
</feature>
<dbReference type="EMBL" id="HG722158">
    <property type="protein sequence ID" value="CDJ61626.1"/>
    <property type="molecule type" value="Genomic_DNA"/>
</dbReference>
<dbReference type="GeneID" id="25338305"/>
<feature type="region of interest" description="Disordered" evidence="1">
    <location>
        <begin position="606"/>
        <end position="670"/>
    </location>
</feature>